<dbReference type="InterPro" id="IPR051558">
    <property type="entry name" value="Metallophosphoesterase_PAP"/>
</dbReference>
<dbReference type="EC" id="3.1.3.2" evidence="2 6"/>
<dbReference type="PANTHER" id="PTHR10161:SF14">
    <property type="entry name" value="TARTRATE-RESISTANT ACID PHOSPHATASE TYPE 5"/>
    <property type="match status" value="1"/>
</dbReference>
<name>A0A1S3H424_LINAN</name>
<protein>
    <recommendedName>
        <fullName evidence="3 6">Tartrate-resistant acid phosphatase type 5</fullName>
        <ecNumber evidence="2 6">3.1.3.2</ecNumber>
    </recommendedName>
</protein>
<dbReference type="InterPro" id="IPR024927">
    <property type="entry name" value="Acid_PPase"/>
</dbReference>
<feature type="binding site" evidence="7">
    <location>
        <position position="74"/>
    </location>
    <ligand>
        <name>Fe cation</name>
        <dbReference type="ChEBI" id="CHEBI:24875"/>
        <label>1</label>
    </ligand>
</feature>
<dbReference type="InParanoid" id="A0A1S3H424"/>
<dbReference type="Pfam" id="PF00149">
    <property type="entry name" value="Metallophos"/>
    <property type="match status" value="1"/>
</dbReference>
<dbReference type="InterPro" id="IPR004843">
    <property type="entry name" value="Calcineurin-like_PHP"/>
</dbReference>
<feature type="binding site" evidence="7">
    <location>
        <position position="71"/>
    </location>
    <ligand>
        <name>Fe cation</name>
        <dbReference type="ChEBI" id="CHEBI:24875"/>
        <label>2</label>
    </ligand>
</feature>
<keyword evidence="10" id="KW-1185">Reference proteome</keyword>
<feature type="binding site" evidence="7">
    <location>
        <position position="205"/>
    </location>
    <ligand>
        <name>Fe cation</name>
        <dbReference type="ChEBI" id="CHEBI:24875"/>
        <label>2</label>
    </ligand>
</feature>
<feature type="chain" id="PRO_5010302686" description="Tartrate-resistant acid phosphatase type 5" evidence="8">
    <location>
        <begin position="20"/>
        <end position="326"/>
    </location>
</feature>
<evidence type="ECO:0000256" key="1">
    <source>
        <dbReference type="ARBA" id="ARBA00000032"/>
    </source>
</evidence>
<feature type="binding site" evidence="7">
    <location>
        <position position="240"/>
    </location>
    <ligand>
        <name>Fe cation</name>
        <dbReference type="ChEBI" id="CHEBI:24875"/>
        <label>2</label>
    </ligand>
</feature>
<evidence type="ECO:0000256" key="5">
    <source>
        <dbReference type="ARBA" id="ARBA00022801"/>
    </source>
</evidence>
<evidence type="ECO:0000256" key="8">
    <source>
        <dbReference type="SAM" id="SignalP"/>
    </source>
</evidence>
<evidence type="ECO:0000259" key="9">
    <source>
        <dbReference type="Pfam" id="PF00149"/>
    </source>
</evidence>
<dbReference type="InterPro" id="IPR029052">
    <property type="entry name" value="Metallo-depent_PP-like"/>
</dbReference>
<dbReference type="STRING" id="7574.A0A1S3H424"/>
<dbReference type="Proteomes" id="UP000085678">
    <property type="component" value="Unplaced"/>
</dbReference>
<feature type="binding site" evidence="7">
    <location>
        <position position="33"/>
    </location>
    <ligand>
        <name>Fe cation</name>
        <dbReference type="ChEBI" id="CHEBI:24875"/>
        <label>1</label>
    </ligand>
</feature>
<dbReference type="OMA" id="KNKMIVT"/>
<comment type="catalytic activity">
    <reaction evidence="1 6">
        <text>a phosphate monoester + H2O = an alcohol + phosphate</text>
        <dbReference type="Rhea" id="RHEA:15017"/>
        <dbReference type="ChEBI" id="CHEBI:15377"/>
        <dbReference type="ChEBI" id="CHEBI:30879"/>
        <dbReference type="ChEBI" id="CHEBI:43474"/>
        <dbReference type="ChEBI" id="CHEBI:67140"/>
        <dbReference type="EC" id="3.1.3.2"/>
    </reaction>
</comment>
<accession>A0A1S3H424</accession>
<dbReference type="SUPFAM" id="SSF56300">
    <property type="entry name" value="Metallo-dependent phosphatases"/>
    <property type="match status" value="1"/>
</dbReference>
<dbReference type="Gene3D" id="3.60.21.10">
    <property type="match status" value="1"/>
</dbReference>
<evidence type="ECO:0000256" key="6">
    <source>
        <dbReference type="PIRNR" id="PIRNR000898"/>
    </source>
</evidence>
<feature type="signal peptide" evidence="8">
    <location>
        <begin position="1"/>
        <end position="19"/>
    </location>
</feature>
<dbReference type="GO" id="GO:0045453">
    <property type="term" value="P:bone resorption"/>
    <property type="evidence" value="ECO:0007669"/>
    <property type="project" value="TreeGrafter"/>
</dbReference>
<evidence type="ECO:0000256" key="2">
    <source>
        <dbReference type="ARBA" id="ARBA00012646"/>
    </source>
</evidence>
<dbReference type="GO" id="GO:0046872">
    <property type="term" value="F:metal ion binding"/>
    <property type="evidence" value="ECO:0007669"/>
    <property type="project" value="UniProtKB-KW"/>
</dbReference>
<keyword evidence="5 6" id="KW-0378">Hydrolase</keyword>
<keyword evidence="7" id="KW-0479">Metal-binding</keyword>
<dbReference type="AlphaFoldDB" id="A0A1S3H424"/>
<organism evidence="10 11">
    <name type="scientific">Lingula anatina</name>
    <name type="common">Brachiopod</name>
    <name type="synonym">Lingula unguis</name>
    <dbReference type="NCBI Taxonomy" id="7574"/>
    <lineage>
        <taxon>Eukaryota</taxon>
        <taxon>Metazoa</taxon>
        <taxon>Spiralia</taxon>
        <taxon>Lophotrochozoa</taxon>
        <taxon>Brachiopoda</taxon>
        <taxon>Linguliformea</taxon>
        <taxon>Lingulata</taxon>
        <taxon>Lingulida</taxon>
        <taxon>Linguloidea</taxon>
        <taxon>Lingulidae</taxon>
        <taxon>Lingula</taxon>
    </lineage>
</organism>
<dbReference type="GeneID" id="106151268"/>
<dbReference type="RefSeq" id="XP_013379889.1">
    <property type="nucleotide sequence ID" value="XM_013524435.1"/>
</dbReference>
<evidence type="ECO:0000256" key="7">
    <source>
        <dbReference type="PIRSR" id="PIRSR000898-1"/>
    </source>
</evidence>
<reference evidence="11" key="1">
    <citation type="submission" date="2025-08" db="UniProtKB">
        <authorList>
            <consortium name="RefSeq"/>
        </authorList>
    </citation>
    <scope>IDENTIFICATION</scope>
    <source>
        <tissue evidence="11">Gonads</tissue>
    </source>
</reference>
<dbReference type="PANTHER" id="PTHR10161">
    <property type="entry name" value="TARTRATE-RESISTANT ACID PHOSPHATASE TYPE 5"/>
    <property type="match status" value="1"/>
</dbReference>
<evidence type="ECO:0000313" key="11">
    <source>
        <dbReference type="RefSeq" id="XP_013379889.1"/>
    </source>
</evidence>
<feature type="domain" description="Calcineurin-like phosphoesterase" evidence="9">
    <location>
        <begin position="27"/>
        <end position="243"/>
    </location>
</feature>
<evidence type="ECO:0000313" key="10">
    <source>
        <dbReference type="Proteomes" id="UP000085678"/>
    </source>
</evidence>
<proteinExistence type="predicted"/>
<comment type="cofactor">
    <cofactor evidence="7">
        <name>Fe cation</name>
        <dbReference type="ChEBI" id="CHEBI:24875"/>
    </cofactor>
    <text evidence="7">Binds 2 iron ions per subunit.</text>
</comment>
<gene>
    <name evidence="11" type="primary">LOC106151268</name>
</gene>
<dbReference type="PIRSF" id="PIRSF000898">
    <property type="entry name" value="Acid_Ptase_5"/>
    <property type="match status" value="1"/>
</dbReference>
<feature type="binding site" evidence="7">
    <location>
        <position position="71"/>
    </location>
    <ligand>
        <name>Fe cation</name>
        <dbReference type="ChEBI" id="CHEBI:24875"/>
        <label>1</label>
    </ligand>
</feature>
<keyword evidence="4 8" id="KW-0732">Signal</keyword>
<feature type="binding site" evidence="7">
    <location>
        <position position="242"/>
    </location>
    <ligand>
        <name>Fe cation</name>
        <dbReference type="ChEBI" id="CHEBI:24875"/>
        <label>1</label>
    </ligand>
</feature>
<feature type="binding site" evidence="7">
    <location>
        <position position="109"/>
    </location>
    <ligand>
        <name>Fe cation</name>
        <dbReference type="ChEBI" id="CHEBI:24875"/>
        <label>2</label>
    </ligand>
</feature>
<dbReference type="FunFam" id="3.60.21.10:FF:000062">
    <property type="entry name" value="Tartrate-resistant acid phosphatase type 5"/>
    <property type="match status" value="1"/>
</dbReference>
<sequence>MLTTRIVLVFSCMFTVAWASSSPQGLRFMTVGDFGGLPSKPYYTNLEKTVAHGMGQIAEKYQTKFTLVLGDNFYYKGVKDAHDPRFKETFENVFTHQALQTPWYVIAGNHDHNGNVAAQFEYSKLSHRWKFPTYYYPLHFTIPGSNATLSIYMLDTIVMCGNVKSDFDDEQPQGPEDIEKAEAELQWLENNLKHDRADYVIVTGHYPVISVGEHGPALTMTKKLMPLLHKYKVTSYFAGHQHSLQYLQHTMMGTAVDYFIIGCGNWCSHSKKHNDVPSGSLKFHWSDTHRVGGFGYIDATPQAMTFSFIAGDGRQVFSHTMKPRKL</sequence>
<dbReference type="CDD" id="cd07378">
    <property type="entry name" value="MPP_ACP5"/>
    <property type="match status" value="1"/>
</dbReference>
<dbReference type="KEGG" id="lak:106151268"/>
<keyword evidence="6 7" id="KW-0408">Iron</keyword>
<dbReference type="GO" id="GO:0003993">
    <property type="term" value="F:acid phosphatase activity"/>
    <property type="evidence" value="ECO:0007669"/>
    <property type="project" value="UniProtKB-UniRule"/>
</dbReference>
<evidence type="ECO:0000256" key="4">
    <source>
        <dbReference type="ARBA" id="ARBA00022729"/>
    </source>
</evidence>
<dbReference type="OrthoDB" id="411211at2759"/>
<evidence type="ECO:0000256" key="3">
    <source>
        <dbReference type="ARBA" id="ARBA00015822"/>
    </source>
</evidence>